<feature type="repeat" description="ANK" evidence="3">
    <location>
        <begin position="154"/>
        <end position="186"/>
    </location>
</feature>
<protein>
    <submittedName>
        <fullName evidence="5">Ankyrin</fullName>
    </submittedName>
</protein>
<evidence type="ECO:0000259" key="4">
    <source>
        <dbReference type="PROSITE" id="PS50181"/>
    </source>
</evidence>
<dbReference type="PANTHER" id="PTHR24171">
    <property type="entry name" value="ANKYRIN REPEAT DOMAIN-CONTAINING PROTEIN 39-RELATED"/>
    <property type="match status" value="1"/>
</dbReference>
<evidence type="ECO:0000313" key="6">
    <source>
        <dbReference type="Proteomes" id="UP000277580"/>
    </source>
</evidence>
<dbReference type="PRINTS" id="PR01415">
    <property type="entry name" value="ANKYRIN"/>
</dbReference>
<evidence type="ECO:0000256" key="1">
    <source>
        <dbReference type="ARBA" id="ARBA00022737"/>
    </source>
</evidence>
<keyword evidence="6" id="KW-1185">Reference proteome</keyword>
<dbReference type="AlphaFoldDB" id="A0A3N4KZT2"/>
<feature type="repeat" description="ANK" evidence="3">
    <location>
        <begin position="121"/>
        <end position="153"/>
    </location>
</feature>
<dbReference type="STRING" id="1392247.A0A3N4KZT2"/>
<dbReference type="PROSITE" id="PS50297">
    <property type="entry name" value="ANK_REP_REGION"/>
    <property type="match status" value="1"/>
</dbReference>
<organism evidence="5 6">
    <name type="scientific">Morchella conica CCBAS932</name>
    <dbReference type="NCBI Taxonomy" id="1392247"/>
    <lineage>
        <taxon>Eukaryota</taxon>
        <taxon>Fungi</taxon>
        <taxon>Dikarya</taxon>
        <taxon>Ascomycota</taxon>
        <taxon>Pezizomycotina</taxon>
        <taxon>Pezizomycetes</taxon>
        <taxon>Pezizales</taxon>
        <taxon>Morchellaceae</taxon>
        <taxon>Morchella</taxon>
    </lineage>
</organism>
<name>A0A3N4KZT2_9PEZI</name>
<gene>
    <name evidence="5" type="ORF">P167DRAFT_546573</name>
</gene>
<dbReference type="SMART" id="SM00248">
    <property type="entry name" value="ANK"/>
    <property type="match status" value="4"/>
</dbReference>
<dbReference type="InterPro" id="IPR036770">
    <property type="entry name" value="Ankyrin_rpt-contain_sf"/>
</dbReference>
<sequence length="313" mass="35203">MYHSYHHRSSDPLLLEFTNATPEPEFEAPSSSSSDSISPLLEIPIELLTMVATYLDSSDLFSLLLTAKALPFWLLPMALPLRLPLDRTLLHYAAEKGSPDCMRHILCDDECLALLNTPDNKGETPLHIAAKREDQRMCEVLLEAGADIDARNTDDETPIFCAVEAGRAKVVRILRVRGADLRAVEKNNKLTAEQKAVMYGREDVILAIRCEEGLSGERGYQQLEVATAHGFVEIVNRMIREGKNPFEKGGSKALSVIACWRSGGRIFEELGEEQETSVAPELLVRKKRRGRWEDLEDEHVTSPFEKRLKLMNF</sequence>
<evidence type="ECO:0000256" key="3">
    <source>
        <dbReference type="PROSITE-ProRule" id="PRU00023"/>
    </source>
</evidence>
<dbReference type="OrthoDB" id="10057496at2759"/>
<keyword evidence="1" id="KW-0677">Repeat</keyword>
<dbReference type="Pfam" id="PF00023">
    <property type="entry name" value="Ank"/>
    <property type="match status" value="1"/>
</dbReference>
<dbReference type="PROSITE" id="PS50088">
    <property type="entry name" value="ANK_REPEAT"/>
    <property type="match status" value="2"/>
</dbReference>
<keyword evidence="2 3" id="KW-0040">ANK repeat</keyword>
<proteinExistence type="predicted"/>
<dbReference type="InParanoid" id="A0A3N4KZT2"/>
<dbReference type="InterPro" id="IPR001810">
    <property type="entry name" value="F-box_dom"/>
</dbReference>
<evidence type="ECO:0000256" key="2">
    <source>
        <dbReference type="ARBA" id="ARBA00023043"/>
    </source>
</evidence>
<dbReference type="Gene3D" id="1.25.40.20">
    <property type="entry name" value="Ankyrin repeat-containing domain"/>
    <property type="match status" value="1"/>
</dbReference>
<reference evidence="5 6" key="1">
    <citation type="journal article" date="2018" name="Nat. Ecol. Evol.">
        <title>Pezizomycetes genomes reveal the molecular basis of ectomycorrhizal truffle lifestyle.</title>
        <authorList>
            <person name="Murat C."/>
            <person name="Payen T."/>
            <person name="Noel B."/>
            <person name="Kuo A."/>
            <person name="Morin E."/>
            <person name="Chen J."/>
            <person name="Kohler A."/>
            <person name="Krizsan K."/>
            <person name="Balestrini R."/>
            <person name="Da Silva C."/>
            <person name="Montanini B."/>
            <person name="Hainaut M."/>
            <person name="Levati E."/>
            <person name="Barry K.W."/>
            <person name="Belfiori B."/>
            <person name="Cichocki N."/>
            <person name="Clum A."/>
            <person name="Dockter R.B."/>
            <person name="Fauchery L."/>
            <person name="Guy J."/>
            <person name="Iotti M."/>
            <person name="Le Tacon F."/>
            <person name="Lindquist E.A."/>
            <person name="Lipzen A."/>
            <person name="Malagnac F."/>
            <person name="Mello A."/>
            <person name="Molinier V."/>
            <person name="Miyauchi S."/>
            <person name="Poulain J."/>
            <person name="Riccioni C."/>
            <person name="Rubini A."/>
            <person name="Sitrit Y."/>
            <person name="Splivallo R."/>
            <person name="Traeger S."/>
            <person name="Wang M."/>
            <person name="Zifcakova L."/>
            <person name="Wipf D."/>
            <person name="Zambonelli A."/>
            <person name="Paolocci F."/>
            <person name="Nowrousian M."/>
            <person name="Ottonello S."/>
            <person name="Baldrian P."/>
            <person name="Spatafora J.W."/>
            <person name="Henrissat B."/>
            <person name="Nagy L.G."/>
            <person name="Aury J.M."/>
            <person name="Wincker P."/>
            <person name="Grigoriev I.V."/>
            <person name="Bonfante P."/>
            <person name="Martin F.M."/>
        </authorList>
    </citation>
    <scope>NUCLEOTIDE SEQUENCE [LARGE SCALE GENOMIC DNA]</scope>
    <source>
        <strain evidence="5 6">CCBAS932</strain>
    </source>
</reference>
<dbReference type="SUPFAM" id="SSF48403">
    <property type="entry name" value="Ankyrin repeat"/>
    <property type="match status" value="1"/>
</dbReference>
<dbReference type="Proteomes" id="UP000277580">
    <property type="component" value="Unassembled WGS sequence"/>
</dbReference>
<dbReference type="EMBL" id="ML119137">
    <property type="protein sequence ID" value="RPB11235.1"/>
    <property type="molecule type" value="Genomic_DNA"/>
</dbReference>
<dbReference type="PROSITE" id="PS50181">
    <property type="entry name" value="FBOX"/>
    <property type="match status" value="1"/>
</dbReference>
<dbReference type="PANTHER" id="PTHR24171:SF9">
    <property type="entry name" value="ANKYRIN REPEAT DOMAIN-CONTAINING PROTEIN 39"/>
    <property type="match status" value="1"/>
</dbReference>
<feature type="domain" description="F-box" evidence="4">
    <location>
        <begin position="37"/>
        <end position="68"/>
    </location>
</feature>
<dbReference type="InterPro" id="IPR002110">
    <property type="entry name" value="Ankyrin_rpt"/>
</dbReference>
<accession>A0A3N4KZT2</accession>
<dbReference type="Pfam" id="PF12796">
    <property type="entry name" value="Ank_2"/>
    <property type="match status" value="1"/>
</dbReference>
<evidence type="ECO:0000313" key="5">
    <source>
        <dbReference type="EMBL" id="RPB11235.1"/>
    </source>
</evidence>